<gene>
    <name evidence="1" type="ORF">BD410DRAFT_806932</name>
</gene>
<protein>
    <recommendedName>
        <fullName evidence="3">F-box domain-containing protein</fullName>
    </recommendedName>
</protein>
<dbReference type="EMBL" id="ML170214">
    <property type="protein sequence ID" value="TDL17939.1"/>
    <property type="molecule type" value="Genomic_DNA"/>
</dbReference>
<evidence type="ECO:0000313" key="2">
    <source>
        <dbReference type="Proteomes" id="UP000294933"/>
    </source>
</evidence>
<organism evidence="1 2">
    <name type="scientific">Rickenella mellea</name>
    <dbReference type="NCBI Taxonomy" id="50990"/>
    <lineage>
        <taxon>Eukaryota</taxon>
        <taxon>Fungi</taxon>
        <taxon>Dikarya</taxon>
        <taxon>Basidiomycota</taxon>
        <taxon>Agaricomycotina</taxon>
        <taxon>Agaricomycetes</taxon>
        <taxon>Hymenochaetales</taxon>
        <taxon>Rickenellaceae</taxon>
        <taxon>Rickenella</taxon>
    </lineage>
</organism>
<proteinExistence type="predicted"/>
<dbReference type="AlphaFoldDB" id="A0A4Y7PTQ1"/>
<reference evidence="1 2" key="1">
    <citation type="submission" date="2018-06" db="EMBL/GenBank/DDBJ databases">
        <title>A transcriptomic atlas of mushroom development highlights an independent origin of complex multicellularity.</title>
        <authorList>
            <consortium name="DOE Joint Genome Institute"/>
            <person name="Krizsan K."/>
            <person name="Almasi E."/>
            <person name="Merenyi Z."/>
            <person name="Sahu N."/>
            <person name="Viragh M."/>
            <person name="Koszo T."/>
            <person name="Mondo S."/>
            <person name="Kiss B."/>
            <person name="Balint B."/>
            <person name="Kues U."/>
            <person name="Barry K."/>
            <person name="Hegedus J.C."/>
            <person name="Henrissat B."/>
            <person name="Johnson J."/>
            <person name="Lipzen A."/>
            <person name="Ohm R."/>
            <person name="Nagy I."/>
            <person name="Pangilinan J."/>
            <person name="Yan J."/>
            <person name="Xiong Y."/>
            <person name="Grigoriev I.V."/>
            <person name="Hibbett D.S."/>
            <person name="Nagy L.G."/>
        </authorList>
    </citation>
    <scope>NUCLEOTIDE SEQUENCE [LARGE SCALE GENOMIC DNA]</scope>
    <source>
        <strain evidence="1 2">SZMC22713</strain>
    </source>
</reference>
<evidence type="ECO:0000313" key="1">
    <source>
        <dbReference type="EMBL" id="TDL17939.1"/>
    </source>
</evidence>
<sequence length="361" mass="40850">MFCRFPSVPPYTAQNNVALHTKRALSLVSRHFRDISIEFMFETVQLFHADRAQLLADTIQSHSGSPARWIKYLMVFWAGEDDVEVMDATLIQLLPHCKNLVAFVWDTPGMWQSEFKDRHRDNASDLLKSIPLGIYVLQWTRMSLGESFHCLRHHSSLQEFRVFGVESVSSDGDGVTIPSLTHFEARHCEPLYSWSLPSLSHLTIAQITEHHLGGLWDTIRSIVIEDCSVGTSDTLPRIIAHLHKLESLSYHISVDTVGGRFEGSWLGVANQRCLTDVYIHCHPRTHHGLEVPSTTEDFFSRHLHPIVTGALTNLRNIHILNARIVFEKASRQGEVPTDQANFLANLSSRLSTPAVLVGFQM</sequence>
<dbReference type="OrthoDB" id="3256525at2759"/>
<dbReference type="Proteomes" id="UP000294933">
    <property type="component" value="Unassembled WGS sequence"/>
</dbReference>
<evidence type="ECO:0008006" key="3">
    <source>
        <dbReference type="Google" id="ProtNLM"/>
    </source>
</evidence>
<accession>A0A4Y7PTQ1</accession>
<dbReference type="VEuPathDB" id="FungiDB:BD410DRAFT_806932"/>
<keyword evidence="2" id="KW-1185">Reference proteome</keyword>
<name>A0A4Y7PTQ1_9AGAM</name>